<evidence type="ECO:0000259" key="2">
    <source>
        <dbReference type="Pfam" id="PF01682"/>
    </source>
</evidence>
<dbReference type="EMBL" id="JAKKPZ010000045">
    <property type="protein sequence ID" value="KAI1706833.1"/>
    <property type="molecule type" value="Genomic_DNA"/>
</dbReference>
<accession>A0AAD4MWH1</accession>
<proteinExistence type="predicted"/>
<feature type="chain" id="PRO_5041909409" evidence="1">
    <location>
        <begin position="30"/>
        <end position="193"/>
    </location>
</feature>
<protein>
    <submittedName>
        <fullName evidence="3">DB module domain-containing protein</fullName>
    </submittedName>
</protein>
<keyword evidence="4" id="KW-1185">Reference proteome</keyword>
<evidence type="ECO:0000313" key="3">
    <source>
        <dbReference type="EMBL" id="KAI1706833.1"/>
    </source>
</evidence>
<comment type="caution">
    <text evidence="3">The sequence shown here is derived from an EMBL/GenBank/DDBJ whole genome shotgun (WGS) entry which is preliminary data.</text>
</comment>
<feature type="signal peptide" evidence="1">
    <location>
        <begin position="1"/>
        <end position="29"/>
    </location>
</feature>
<feature type="domain" description="Domain of unknown function DB" evidence="2">
    <location>
        <begin position="71"/>
        <end position="160"/>
    </location>
</feature>
<dbReference type="InterPro" id="IPR002602">
    <property type="entry name" value="DB"/>
</dbReference>
<name>A0AAD4MWH1_9BILA</name>
<dbReference type="Pfam" id="PF01682">
    <property type="entry name" value="DB"/>
    <property type="match status" value="1"/>
</dbReference>
<sequence length="193" mass="20405">MSASLLKPFFSMNSIRILLVISQVFLNYSDECSRTAAQPGCTLQCDSVMCRQICRNCNDNTDAVNVQFMQCCSANPVLAPLSSTACSYASTATRTNPSQTTLTAVTQQLAGNPNNAIAALNAFNQCATNGRDNTACCQASGVPAAFLPLCNGQQQITQAQLTAIGQATTAAGTSQTQLQQIADMILLCDCNNR</sequence>
<dbReference type="AlphaFoldDB" id="A0AAD4MWH1"/>
<evidence type="ECO:0000313" key="4">
    <source>
        <dbReference type="Proteomes" id="UP001201812"/>
    </source>
</evidence>
<organism evidence="3 4">
    <name type="scientific">Ditylenchus destructor</name>
    <dbReference type="NCBI Taxonomy" id="166010"/>
    <lineage>
        <taxon>Eukaryota</taxon>
        <taxon>Metazoa</taxon>
        <taxon>Ecdysozoa</taxon>
        <taxon>Nematoda</taxon>
        <taxon>Chromadorea</taxon>
        <taxon>Rhabditida</taxon>
        <taxon>Tylenchina</taxon>
        <taxon>Tylenchomorpha</taxon>
        <taxon>Sphaerularioidea</taxon>
        <taxon>Anguinidae</taxon>
        <taxon>Anguininae</taxon>
        <taxon>Ditylenchus</taxon>
    </lineage>
</organism>
<keyword evidence="1" id="KW-0732">Signal</keyword>
<dbReference type="Proteomes" id="UP001201812">
    <property type="component" value="Unassembled WGS sequence"/>
</dbReference>
<evidence type="ECO:0000256" key="1">
    <source>
        <dbReference type="SAM" id="SignalP"/>
    </source>
</evidence>
<gene>
    <name evidence="3" type="ORF">DdX_12827</name>
</gene>
<reference evidence="3" key="1">
    <citation type="submission" date="2022-01" db="EMBL/GenBank/DDBJ databases">
        <title>Genome Sequence Resource for Two Populations of Ditylenchus destructor, the Migratory Endoparasitic Phytonematode.</title>
        <authorList>
            <person name="Zhang H."/>
            <person name="Lin R."/>
            <person name="Xie B."/>
        </authorList>
    </citation>
    <scope>NUCLEOTIDE SEQUENCE</scope>
    <source>
        <strain evidence="3">BazhouSP</strain>
    </source>
</reference>